<protein>
    <recommendedName>
        <fullName evidence="3">SH3 domain-containing protein</fullName>
    </recommendedName>
</protein>
<dbReference type="EMBL" id="BAAAFH010000003">
    <property type="protein sequence ID" value="GAA0874559.1"/>
    <property type="molecule type" value="Genomic_DNA"/>
</dbReference>
<gene>
    <name evidence="1" type="ORF">GCM10009118_09670</name>
</gene>
<comment type="caution">
    <text evidence="1">The sequence shown here is derived from an EMBL/GenBank/DDBJ whole genome shotgun (WGS) entry which is preliminary data.</text>
</comment>
<proteinExistence type="predicted"/>
<evidence type="ECO:0008006" key="3">
    <source>
        <dbReference type="Google" id="ProtNLM"/>
    </source>
</evidence>
<accession>A0ABN1MNU9</accession>
<organism evidence="1 2">
    <name type="scientific">Wandonia haliotis</name>
    <dbReference type="NCBI Taxonomy" id="574963"/>
    <lineage>
        <taxon>Bacteria</taxon>
        <taxon>Pseudomonadati</taxon>
        <taxon>Bacteroidota</taxon>
        <taxon>Flavobacteriia</taxon>
        <taxon>Flavobacteriales</taxon>
        <taxon>Crocinitomicaceae</taxon>
        <taxon>Wandonia</taxon>
    </lineage>
</organism>
<dbReference type="RefSeq" id="WP_343785459.1">
    <property type="nucleotide sequence ID" value="NZ_BAAAFH010000003.1"/>
</dbReference>
<dbReference type="Proteomes" id="UP001501126">
    <property type="component" value="Unassembled WGS sequence"/>
</dbReference>
<name>A0ABN1MNU9_9FLAO</name>
<evidence type="ECO:0000313" key="1">
    <source>
        <dbReference type="EMBL" id="GAA0874559.1"/>
    </source>
</evidence>
<dbReference type="PROSITE" id="PS51257">
    <property type="entry name" value="PROKAR_LIPOPROTEIN"/>
    <property type="match status" value="1"/>
</dbReference>
<keyword evidence="2" id="KW-1185">Reference proteome</keyword>
<sequence length="269" mass="31170">MKSLIYIILLISILACNSEQTNEKRVIKPEDKIITVSEVEETDLIIGERIDGPANIRNKPNGDILFELNDNALVEVTTKPENNWYKILVYADIGYNEFGIDTILKGRSIIVNDDTIGRVIKSHFVSTGRGGDFAYAMLYGYTHRNNIKPMTVIETVFKNNLEQKGRGISGWKEFIKSFQLEDNAVEYGTFETYYNYENSIEDPSPGFRIVLLFEKQHLIGLVHSRQLQLEYTDTHKLNWGYYVTFFDDYPEKEQSKFVDYMNEWIQGVD</sequence>
<reference evidence="1 2" key="1">
    <citation type="journal article" date="2019" name="Int. J. Syst. Evol. Microbiol.">
        <title>The Global Catalogue of Microorganisms (GCM) 10K type strain sequencing project: providing services to taxonomists for standard genome sequencing and annotation.</title>
        <authorList>
            <consortium name="The Broad Institute Genomics Platform"/>
            <consortium name="The Broad Institute Genome Sequencing Center for Infectious Disease"/>
            <person name="Wu L."/>
            <person name="Ma J."/>
        </authorList>
    </citation>
    <scope>NUCLEOTIDE SEQUENCE [LARGE SCALE GENOMIC DNA]</scope>
    <source>
        <strain evidence="1 2">JCM 16083</strain>
    </source>
</reference>
<evidence type="ECO:0000313" key="2">
    <source>
        <dbReference type="Proteomes" id="UP001501126"/>
    </source>
</evidence>